<dbReference type="Pfam" id="PF13559">
    <property type="entry name" value="DUF4129"/>
    <property type="match status" value="1"/>
</dbReference>
<dbReference type="InterPro" id="IPR025403">
    <property type="entry name" value="TgpA-like_C"/>
</dbReference>
<accession>A0A1Y1RYL2</accession>
<feature type="domain" description="Protein-glutamine gamma-glutamyltransferase-like C-terminal" evidence="2">
    <location>
        <begin position="384"/>
        <end position="451"/>
    </location>
</feature>
<dbReference type="RefSeq" id="WP_083049899.1">
    <property type="nucleotide sequence ID" value="NZ_MWQY01000008.1"/>
</dbReference>
<feature type="transmembrane region" description="Helical" evidence="1">
    <location>
        <begin position="71"/>
        <end position="96"/>
    </location>
</feature>
<feature type="transmembrane region" description="Helical" evidence="1">
    <location>
        <begin position="300"/>
        <end position="325"/>
    </location>
</feature>
<feature type="transmembrane region" description="Helical" evidence="1">
    <location>
        <begin position="12"/>
        <end position="35"/>
    </location>
</feature>
<keyword evidence="1" id="KW-1133">Transmembrane helix</keyword>
<keyword evidence="1" id="KW-0812">Transmembrane</keyword>
<organism evidence="3 4">
    <name type="scientific">Marispirochaeta aestuarii</name>
    <dbReference type="NCBI Taxonomy" id="1963862"/>
    <lineage>
        <taxon>Bacteria</taxon>
        <taxon>Pseudomonadati</taxon>
        <taxon>Spirochaetota</taxon>
        <taxon>Spirochaetia</taxon>
        <taxon>Spirochaetales</taxon>
        <taxon>Spirochaetaceae</taxon>
        <taxon>Marispirochaeta</taxon>
    </lineage>
</organism>
<reference evidence="3 4" key="1">
    <citation type="submission" date="2017-03" db="EMBL/GenBank/DDBJ databases">
        <title>Draft Genome sequence of Marispirochaeta sp. strain JC444.</title>
        <authorList>
            <person name="Shivani Y."/>
            <person name="Subhash Y."/>
            <person name="Sasikala C."/>
            <person name="Ramana C."/>
        </authorList>
    </citation>
    <scope>NUCLEOTIDE SEQUENCE [LARGE SCALE GENOMIC DNA]</scope>
    <source>
        <strain evidence="3 4">JC444</strain>
    </source>
</reference>
<feature type="transmembrane region" description="Helical" evidence="1">
    <location>
        <begin position="116"/>
        <end position="134"/>
    </location>
</feature>
<proteinExistence type="predicted"/>
<gene>
    <name evidence="3" type="ORF">B4O97_08205</name>
</gene>
<dbReference type="Proteomes" id="UP000192343">
    <property type="component" value="Unassembled WGS sequence"/>
</dbReference>
<sequence>MPNRTGLSPYLPVLLATAAMDLCRWYIAAGLFFMIPERGSISLLPSGLALTGAMFLSLLMSRLKKRRIADLLAHTLGLAASLCLMLKSFTGLPFHFSKGIAGFFGAYSMISTPGEWFSLALVLGWTLLLWLRGRHLGSRPGDYKRTVARFDAGILLIFAVYFLRMGIRLEDPHAISSVSAYLLFGILAIYAARNRDRDRNFIHTTSAFGLVLLFTVGFILLGTAGVVLYPLMADTAGEVYSVIRKGTEPFQPLIIAFLRFLFGRRSAVSAGTAGAGPSAEELSAGPPREPGFWMQLFEKILVYSIGGILAILTLLIAGYLLWRLAGYLFAPGKKKDEGIAFREFLRILLQKISEGTGILLRAVRKIPEILLKSRRRNLSAGSSAFRKLISWGRFSGIRIETDETAGEYGRRLAKAFPPVSDAVRAIVRYAESETYGEKALSGEERLELRRARRKTGTFRLLPLRLANRMGFRR</sequence>
<feature type="transmembrane region" description="Helical" evidence="1">
    <location>
        <begin position="173"/>
        <end position="192"/>
    </location>
</feature>
<dbReference type="EMBL" id="MWQY01000008">
    <property type="protein sequence ID" value="ORC35618.1"/>
    <property type="molecule type" value="Genomic_DNA"/>
</dbReference>
<dbReference type="AlphaFoldDB" id="A0A1Y1RYL2"/>
<feature type="transmembrane region" description="Helical" evidence="1">
    <location>
        <begin position="41"/>
        <end position="59"/>
    </location>
</feature>
<keyword evidence="4" id="KW-1185">Reference proteome</keyword>
<protein>
    <recommendedName>
        <fullName evidence="2">Protein-glutamine gamma-glutamyltransferase-like C-terminal domain-containing protein</fullName>
    </recommendedName>
</protein>
<evidence type="ECO:0000313" key="3">
    <source>
        <dbReference type="EMBL" id="ORC35618.1"/>
    </source>
</evidence>
<keyword evidence="1" id="KW-0472">Membrane</keyword>
<comment type="caution">
    <text evidence="3">The sequence shown here is derived from an EMBL/GenBank/DDBJ whole genome shotgun (WGS) entry which is preliminary data.</text>
</comment>
<dbReference type="STRING" id="1963862.B4O97_08205"/>
<evidence type="ECO:0000259" key="2">
    <source>
        <dbReference type="Pfam" id="PF13559"/>
    </source>
</evidence>
<name>A0A1Y1RYL2_9SPIO</name>
<feature type="transmembrane region" description="Helical" evidence="1">
    <location>
        <begin position="204"/>
        <end position="231"/>
    </location>
</feature>
<evidence type="ECO:0000313" key="4">
    <source>
        <dbReference type="Proteomes" id="UP000192343"/>
    </source>
</evidence>
<feature type="transmembrane region" description="Helical" evidence="1">
    <location>
        <begin position="146"/>
        <end position="167"/>
    </location>
</feature>
<evidence type="ECO:0000256" key="1">
    <source>
        <dbReference type="SAM" id="Phobius"/>
    </source>
</evidence>